<gene>
    <name evidence="1" type="ORF">FSP39_008174</name>
</gene>
<organism evidence="1 2">
    <name type="scientific">Pinctada imbricata</name>
    <name type="common">Atlantic pearl-oyster</name>
    <name type="synonym">Pinctada martensii</name>
    <dbReference type="NCBI Taxonomy" id="66713"/>
    <lineage>
        <taxon>Eukaryota</taxon>
        <taxon>Metazoa</taxon>
        <taxon>Spiralia</taxon>
        <taxon>Lophotrochozoa</taxon>
        <taxon>Mollusca</taxon>
        <taxon>Bivalvia</taxon>
        <taxon>Autobranchia</taxon>
        <taxon>Pteriomorphia</taxon>
        <taxon>Pterioida</taxon>
        <taxon>Pterioidea</taxon>
        <taxon>Pteriidae</taxon>
        <taxon>Pinctada</taxon>
    </lineage>
</organism>
<evidence type="ECO:0000313" key="2">
    <source>
        <dbReference type="Proteomes" id="UP001186944"/>
    </source>
</evidence>
<dbReference type="Proteomes" id="UP001186944">
    <property type="component" value="Unassembled WGS sequence"/>
</dbReference>
<comment type="caution">
    <text evidence="1">The sequence shown here is derived from an EMBL/GenBank/DDBJ whole genome shotgun (WGS) entry which is preliminary data.</text>
</comment>
<reference evidence="1" key="1">
    <citation type="submission" date="2019-08" db="EMBL/GenBank/DDBJ databases">
        <title>The improved chromosome-level genome for the pearl oyster Pinctada fucata martensii using PacBio sequencing and Hi-C.</title>
        <authorList>
            <person name="Zheng Z."/>
        </authorList>
    </citation>
    <scope>NUCLEOTIDE SEQUENCE</scope>
    <source>
        <strain evidence="1">ZZ-2019</strain>
        <tissue evidence="1">Adductor muscle</tissue>
    </source>
</reference>
<protein>
    <submittedName>
        <fullName evidence="1">Uncharacterized protein</fullName>
    </submittedName>
</protein>
<proteinExistence type="predicted"/>
<keyword evidence="2" id="KW-1185">Reference proteome</keyword>
<accession>A0AA89BNZ7</accession>
<dbReference type="AlphaFoldDB" id="A0AA89BNZ7"/>
<dbReference type="Gene3D" id="2.60.120.1000">
    <property type="match status" value="1"/>
</dbReference>
<name>A0AA89BNZ7_PINIB</name>
<sequence length="184" mass="20243">MPELSPCEVYCDLEMENGVGVTIIGHDQEARTFVSGYEGTGDYKATITYDISYDHVVAIVDHSAKCKQYLRWECYAATIKNPHLSDVWSTYWTKRGDVPADYFPGGVPGSGKCGCGQIGNCANASAACNCDINDQVWRSDEGYLTYKDDLPIYSFRAGDTGNSFLRLHACPSSSSLSLLYSWPS</sequence>
<evidence type="ECO:0000313" key="1">
    <source>
        <dbReference type="EMBL" id="KAK3089980.1"/>
    </source>
</evidence>
<dbReference type="EMBL" id="VSWD01000010">
    <property type="protein sequence ID" value="KAK3089980.1"/>
    <property type="molecule type" value="Genomic_DNA"/>
</dbReference>